<proteinExistence type="predicted"/>
<protein>
    <recommendedName>
        <fullName evidence="4">Arrestin-like N-terminal domain-containing protein</fullName>
    </recommendedName>
</protein>
<evidence type="ECO:0008006" key="4">
    <source>
        <dbReference type="Google" id="ProtNLM"/>
    </source>
</evidence>
<dbReference type="PANTHER" id="PTHR31904:SF1">
    <property type="entry name" value="BYPASS OF STOP CODON PROTEIN 5-RELATED"/>
    <property type="match status" value="1"/>
</dbReference>
<name>A0A2P8A044_9PEZI</name>
<feature type="compositionally biased region" description="Basic and acidic residues" evidence="1">
    <location>
        <begin position="358"/>
        <end position="371"/>
    </location>
</feature>
<organism evidence="2 3">
    <name type="scientific">Elsinoe australis</name>
    <dbReference type="NCBI Taxonomy" id="40998"/>
    <lineage>
        <taxon>Eukaryota</taxon>
        <taxon>Fungi</taxon>
        <taxon>Dikarya</taxon>
        <taxon>Ascomycota</taxon>
        <taxon>Pezizomycotina</taxon>
        <taxon>Dothideomycetes</taxon>
        <taxon>Dothideomycetidae</taxon>
        <taxon>Myriangiales</taxon>
        <taxon>Elsinoaceae</taxon>
        <taxon>Elsinoe</taxon>
    </lineage>
</organism>
<feature type="compositionally biased region" description="Polar residues" evidence="1">
    <location>
        <begin position="1"/>
        <end position="22"/>
    </location>
</feature>
<accession>A0A2P8A044</accession>
<dbReference type="EMBL" id="NHZQ01000087">
    <property type="protein sequence ID" value="PSK53842.1"/>
    <property type="molecule type" value="Genomic_DNA"/>
</dbReference>
<dbReference type="AlphaFoldDB" id="A0A2P8A044"/>
<gene>
    <name evidence="2" type="ORF">B9Z65_7648</name>
</gene>
<evidence type="ECO:0000313" key="3">
    <source>
        <dbReference type="Proteomes" id="UP000243723"/>
    </source>
</evidence>
<dbReference type="InterPro" id="IPR039634">
    <property type="entry name" value="Bul1-like"/>
</dbReference>
<dbReference type="STRING" id="40998.A0A2P8A044"/>
<dbReference type="PANTHER" id="PTHR31904">
    <property type="entry name" value="BYPASS OF STOP CODON PROTEIN 5-RELATED"/>
    <property type="match status" value="1"/>
</dbReference>
<feature type="region of interest" description="Disordered" evidence="1">
    <location>
        <begin position="358"/>
        <end position="386"/>
    </location>
</feature>
<sequence>MTYASSVSSNEAKTQPKETVSQRLKKMRDPGRPQIRIAIDGADDSWVMTYSTFDKIEGKVFITCPHKTTVDSLQIDFVGTAKTFVEKLSTSTAVSGKSEAFHQFLKLSQPIQHSAWPAGGVLEANKTYEFKFLFIIPEQLLPRICRHNVSSSTVQQEHLTLPPSFGDQSISGRGNTLLDDFAPNMARIKYAITVALQEADTNGPLGEPVTKVKKVRILPAIDEKPPLSVEGPDSDYRLRSEKDIRKGVFKGKLGSLIMEAAQPRAMRVPSYKSEQTSPDSTVVTVNLRFDPADDKARPPKLGNLQTKLKVASFYSSAARSRLPTKKDMIWDFTQGVHAETISLNSRCMSNVDWDFHDHRDTSRPGSPERRSSTLSESSLTGEVPEPSAKYQGKGFYTAQILVPISLPDNKVWIPTFHTCLISRTYGVNMHLGLTSGNMGGIDLKIPVQISSEGNPAAVTQHRDSMEEQAYEAMDADDFFAPRTMSPIDGQYVGRSSLSGLMNGGTTDLPPEYDAFPRAGSRIPVAV</sequence>
<dbReference type="InterPro" id="IPR014752">
    <property type="entry name" value="Arrestin-like_C"/>
</dbReference>
<feature type="region of interest" description="Disordered" evidence="1">
    <location>
        <begin position="1"/>
        <end position="33"/>
    </location>
</feature>
<evidence type="ECO:0000313" key="2">
    <source>
        <dbReference type="EMBL" id="PSK53842.1"/>
    </source>
</evidence>
<keyword evidence="3" id="KW-1185">Reference proteome</keyword>
<dbReference type="Proteomes" id="UP000243723">
    <property type="component" value="Unassembled WGS sequence"/>
</dbReference>
<comment type="caution">
    <text evidence="2">The sequence shown here is derived from an EMBL/GenBank/DDBJ whole genome shotgun (WGS) entry which is preliminary data.</text>
</comment>
<reference evidence="2 3" key="1">
    <citation type="submission" date="2017-05" db="EMBL/GenBank/DDBJ databases">
        <title>Draft genome sequence of Elsinoe australis.</title>
        <authorList>
            <person name="Cheng Q."/>
        </authorList>
    </citation>
    <scope>NUCLEOTIDE SEQUENCE [LARGE SCALE GENOMIC DNA]</scope>
    <source>
        <strain evidence="2 3">NL1</strain>
    </source>
</reference>
<dbReference type="Gene3D" id="2.60.40.640">
    <property type="match status" value="1"/>
</dbReference>
<evidence type="ECO:0000256" key="1">
    <source>
        <dbReference type="SAM" id="MobiDB-lite"/>
    </source>
</evidence>
<dbReference type="OrthoDB" id="2283785at2759"/>